<dbReference type="AlphaFoldDB" id="A0A6B0SFG6"/>
<gene>
    <name evidence="3" type="ORF">GRX66_06810</name>
</gene>
<dbReference type="RefSeq" id="WP_159525878.1">
    <property type="nucleotide sequence ID" value="NZ_WUUU01000037.1"/>
</dbReference>
<evidence type="ECO:0000313" key="3">
    <source>
        <dbReference type="EMBL" id="MXR20328.1"/>
    </source>
</evidence>
<keyword evidence="2" id="KW-0472">Membrane</keyword>
<dbReference type="EMBL" id="WUUU01000037">
    <property type="protein sequence ID" value="MXR20328.1"/>
    <property type="molecule type" value="Genomic_DNA"/>
</dbReference>
<keyword evidence="2" id="KW-1133">Transmembrane helix</keyword>
<accession>A0A6B0SFG6</accession>
<proteinExistence type="predicted"/>
<feature type="transmembrane region" description="Helical" evidence="2">
    <location>
        <begin position="45"/>
        <end position="68"/>
    </location>
</feature>
<keyword evidence="4" id="KW-1185">Reference proteome</keyword>
<feature type="transmembrane region" description="Helical" evidence="2">
    <location>
        <begin position="88"/>
        <end position="108"/>
    </location>
</feature>
<feature type="transmembrane region" description="Helical" evidence="2">
    <location>
        <begin position="12"/>
        <end position="33"/>
    </location>
</feature>
<dbReference type="Proteomes" id="UP000471521">
    <property type="component" value="Unassembled WGS sequence"/>
</dbReference>
<evidence type="ECO:0000313" key="4">
    <source>
        <dbReference type="Proteomes" id="UP000471521"/>
    </source>
</evidence>
<organism evidence="3 4">
    <name type="scientific">Halobacterium bonnevillei</name>
    <dbReference type="NCBI Taxonomy" id="2692200"/>
    <lineage>
        <taxon>Archaea</taxon>
        <taxon>Methanobacteriati</taxon>
        <taxon>Methanobacteriota</taxon>
        <taxon>Stenosarchaea group</taxon>
        <taxon>Halobacteria</taxon>
        <taxon>Halobacteriales</taxon>
        <taxon>Halobacteriaceae</taxon>
        <taxon>Halobacterium</taxon>
    </lineage>
</organism>
<feature type="region of interest" description="Disordered" evidence="1">
    <location>
        <begin position="196"/>
        <end position="221"/>
    </location>
</feature>
<evidence type="ECO:0000256" key="2">
    <source>
        <dbReference type="SAM" id="Phobius"/>
    </source>
</evidence>
<reference evidence="3 4" key="1">
    <citation type="submission" date="2019-12" db="EMBL/GenBank/DDBJ databases">
        <title>Isolation and characterization of three novel carbon monoxide-oxidizing members of Halobacteria from salione crusts and soils.</title>
        <authorList>
            <person name="Myers M.R."/>
            <person name="King G.M."/>
        </authorList>
    </citation>
    <scope>NUCLEOTIDE SEQUENCE [LARGE SCALE GENOMIC DNA]</scope>
    <source>
        <strain evidence="3 4">PCN9</strain>
    </source>
</reference>
<sequence>MIEKLRQFIRDHITKVSFLAWFLLLPATVLLVRKEVGLGTSSADMAIAILELIALTLPALAIMLQAILSYSERPALAATGEGVDLRMYAFLASGLAGTGLFFAASVILQFLKMPSELSTALWLVNFAILGMAILPITIGLYLWSSPHSDLAKFLDVYALHEQMSGIDELDSEEVERLLTGPGIDDSEFAKEVFDFSDGETTDKGTSGKLRTQGSPFYETDE</sequence>
<evidence type="ECO:0000256" key="1">
    <source>
        <dbReference type="SAM" id="MobiDB-lite"/>
    </source>
</evidence>
<keyword evidence="2" id="KW-0812">Transmembrane</keyword>
<name>A0A6B0SFG6_9EURY</name>
<comment type="caution">
    <text evidence="3">The sequence shown here is derived from an EMBL/GenBank/DDBJ whole genome shotgun (WGS) entry which is preliminary data.</text>
</comment>
<protein>
    <submittedName>
        <fullName evidence="3">Uncharacterized protein</fullName>
    </submittedName>
</protein>
<feature type="transmembrane region" description="Helical" evidence="2">
    <location>
        <begin position="120"/>
        <end position="143"/>
    </location>
</feature>